<accession>A0A813JJF2</accession>
<feature type="compositionally biased region" description="Polar residues" evidence="2">
    <location>
        <begin position="46"/>
        <end position="59"/>
    </location>
</feature>
<name>A0A813JJF2_POLGL</name>
<dbReference type="AlphaFoldDB" id="A0A813JJF2"/>
<sequence>RSSASGYPSGGRQVRDTMKPVRGTPPPGAPTPASSPSFHRQPRVSGASTVKSVGGTSLGSRFAPMEDLKMQLQQLKKETRDMKAVEAQLKFTMRREEDQQKLAVKREDIKGTMEWRQKQQEESLKCAAERQKSTVEAELVENKDFQEFKKIAKHVAANEDLQRTVDNYLDHKENSEWSAELHRQLHSERQKLEVEDHLEQTNFMAEYRLEEEQNYDIEERKDRLDAEYREMELKLLQAARTREFALENLEHVRAHQHSVVPTKLLMPTLA</sequence>
<protein>
    <submittedName>
        <fullName evidence="3">Uncharacterized protein</fullName>
    </submittedName>
</protein>
<dbReference type="Proteomes" id="UP000626109">
    <property type="component" value="Unassembled WGS sequence"/>
</dbReference>
<evidence type="ECO:0000313" key="4">
    <source>
        <dbReference type="Proteomes" id="UP000626109"/>
    </source>
</evidence>
<feature type="non-terminal residue" evidence="3">
    <location>
        <position position="1"/>
    </location>
</feature>
<evidence type="ECO:0000256" key="1">
    <source>
        <dbReference type="SAM" id="Coils"/>
    </source>
</evidence>
<gene>
    <name evidence="3" type="ORF">PGLA2088_LOCUS20658</name>
</gene>
<comment type="caution">
    <text evidence="3">The sequence shown here is derived from an EMBL/GenBank/DDBJ whole genome shotgun (WGS) entry which is preliminary data.</text>
</comment>
<feature type="coiled-coil region" evidence="1">
    <location>
        <begin position="65"/>
        <end position="95"/>
    </location>
</feature>
<evidence type="ECO:0000256" key="2">
    <source>
        <dbReference type="SAM" id="MobiDB-lite"/>
    </source>
</evidence>
<reference evidence="3" key="1">
    <citation type="submission" date="2021-02" db="EMBL/GenBank/DDBJ databases">
        <authorList>
            <person name="Dougan E. K."/>
            <person name="Rhodes N."/>
            <person name="Thang M."/>
            <person name="Chan C."/>
        </authorList>
    </citation>
    <scope>NUCLEOTIDE SEQUENCE</scope>
</reference>
<proteinExistence type="predicted"/>
<organism evidence="3 4">
    <name type="scientific">Polarella glacialis</name>
    <name type="common">Dinoflagellate</name>
    <dbReference type="NCBI Taxonomy" id="89957"/>
    <lineage>
        <taxon>Eukaryota</taxon>
        <taxon>Sar</taxon>
        <taxon>Alveolata</taxon>
        <taxon>Dinophyceae</taxon>
        <taxon>Suessiales</taxon>
        <taxon>Suessiaceae</taxon>
        <taxon>Polarella</taxon>
    </lineage>
</organism>
<dbReference type="EMBL" id="CAJNNW010025662">
    <property type="protein sequence ID" value="CAE8678158.1"/>
    <property type="molecule type" value="Genomic_DNA"/>
</dbReference>
<evidence type="ECO:0000313" key="3">
    <source>
        <dbReference type="EMBL" id="CAE8678158.1"/>
    </source>
</evidence>
<keyword evidence="1" id="KW-0175">Coiled coil</keyword>
<feature type="region of interest" description="Disordered" evidence="2">
    <location>
        <begin position="1"/>
        <end position="65"/>
    </location>
</feature>
<feature type="coiled-coil region" evidence="1">
    <location>
        <begin position="207"/>
        <end position="241"/>
    </location>
</feature>